<feature type="compositionally biased region" description="Basic and acidic residues" evidence="1">
    <location>
        <begin position="1"/>
        <end position="16"/>
    </location>
</feature>
<evidence type="ECO:0000256" key="1">
    <source>
        <dbReference type="SAM" id="MobiDB-lite"/>
    </source>
</evidence>
<name>A0A4Y7SD96_COPMI</name>
<dbReference type="EMBL" id="QPFP01000180">
    <property type="protein sequence ID" value="TEB19681.1"/>
    <property type="molecule type" value="Genomic_DNA"/>
</dbReference>
<feature type="non-terminal residue" evidence="2">
    <location>
        <position position="77"/>
    </location>
</feature>
<keyword evidence="3" id="KW-1185">Reference proteome</keyword>
<feature type="region of interest" description="Disordered" evidence="1">
    <location>
        <begin position="36"/>
        <end position="77"/>
    </location>
</feature>
<dbReference type="Proteomes" id="UP000298030">
    <property type="component" value="Unassembled WGS sequence"/>
</dbReference>
<dbReference type="AlphaFoldDB" id="A0A4Y7SD96"/>
<evidence type="ECO:0000313" key="2">
    <source>
        <dbReference type="EMBL" id="TEB19681.1"/>
    </source>
</evidence>
<feature type="compositionally biased region" description="Basic and acidic residues" evidence="1">
    <location>
        <begin position="40"/>
        <end position="54"/>
    </location>
</feature>
<reference evidence="2 3" key="1">
    <citation type="journal article" date="2019" name="Nat. Ecol. Evol.">
        <title>Megaphylogeny resolves global patterns of mushroom evolution.</title>
        <authorList>
            <person name="Varga T."/>
            <person name="Krizsan K."/>
            <person name="Foldi C."/>
            <person name="Dima B."/>
            <person name="Sanchez-Garcia M."/>
            <person name="Sanchez-Ramirez S."/>
            <person name="Szollosi G.J."/>
            <person name="Szarkandi J.G."/>
            <person name="Papp V."/>
            <person name="Albert L."/>
            <person name="Andreopoulos W."/>
            <person name="Angelini C."/>
            <person name="Antonin V."/>
            <person name="Barry K.W."/>
            <person name="Bougher N.L."/>
            <person name="Buchanan P."/>
            <person name="Buyck B."/>
            <person name="Bense V."/>
            <person name="Catcheside P."/>
            <person name="Chovatia M."/>
            <person name="Cooper J."/>
            <person name="Damon W."/>
            <person name="Desjardin D."/>
            <person name="Finy P."/>
            <person name="Geml J."/>
            <person name="Haridas S."/>
            <person name="Hughes K."/>
            <person name="Justo A."/>
            <person name="Karasinski D."/>
            <person name="Kautmanova I."/>
            <person name="Kiss B."/>
            <person name="Kocsube S."/>
            <person name="Kotiranta H."/>
            <person name="LaButti K.M."/>
            <person name="Lechner B.E."/>
            <person name="Liimatainen K."/>
            <person name="Lipzen A."/>
            <person name="Lukacs Z."/>
            <person name="Mihaltcheva S."/>
            <person name="Morgado L.N."/>
            <person name="Niskanen T."/>
            <person name="Noordeloos M.E."/>
            <person name="Ohm R.A."/>
            <person name="Ortiz-Santana B."/>
            <person name="Ovrebo C."/>
            <person name="Racz N."/>
            <person name="Riley R."/>
            <person name="Savchenko A."/>
            <person name="Shiryaev A."/>
            <person name="Soop K."/>
            <person name="Spirin V."/>
            <person name="Szebenyi C."/>
            <person name="Tomsovsky M."/>
            <person name="Tulloss R.E."/>
            <person name="Uehling J."/>
            <person name="Grigoriev I.V."/>
            <person name="Vagvolgyi C."/>
            <person name="Papp T."/>
            <person name="Martin F.M."/>
            <person name="Miettinen O."/>
            <person name="Hibbett D.S."/>
            <person name="Nagy L.G."/>
        </authorList>
    </citation>
    <scope>NUCLEOTIDE SEQUENCE [LARGE SCALE GENOMIC DNA]</scope>
    <source>
        <strain evidence="2 3">FP101781</strain>
    </source>
</reference>
<evidence type="ECO:0000313" key="3">
    <source>
        <dbReference type="Proteomes" id="UP000298030"/>
    </source>
</evidence>
<feature type="region of interest" description="Disordered" evidence="1">
    <location>
        <begin position="1"/>
        <end position="20"/>
    </location>
</feature>
<accession>A0A4Y7SD96</accession>
<organism evidence="2 3">
    <name type="scientific">Coprinellus micaceus</name>
    <name type="common">Glistening ink-cap mushroom</name>
    <name type="synonym">Coprinus micaceus</name>
    <dbReference type="NCBI Taxonomy" id="71717"/>
    <lineage>
        <taxon>Eukaryota</taxon>
        <taxon>Fungi</taxon>
        <taxon>Dikarya</taxon>
        <taxon>Basidiomycota</taxon>
        <taxon>Agaricomycotina</taxon>
        <taxon>Agaricomycetes</taxon>
        <taxon>Agaricomycetidae</taxon>
        <taxon>Agaricales</taxon>
        <taxon>Agaricineae</taxon>
        <taxon>Psathyrellaceae</taxon>
        <taxon>Coprinellus</taxon>
    </lineage>
</organism>
<proteinExistence type="predicted"/>
<protein>
    <submittedName>
        <fullName evidence="2">Uncharacterized protein</fullName>
    </submittedName>
</protein>
<comment type="caution">
    <text evidence="2">The sequence shown here is derived from an EMBL/GenBank/DDBJ whole genome shotgun (WGS) entry which is preliminary data.</text>
</comment>
<sequence length="77" mass="8865">MFRVVDDGERPEKPVEQKQMPTGCWIQEMVGAEQAKARTSRVDITEKQQSRLDNCRGPASSTRQPRARTWYTKEGIL</sequence>
<gene>
    <name evidence="2" type="ORF">FA13DRAFT_1744114</name>
</gene>